<dbReference type="Proteomes" id="UP000649617">
    <property type="component" value="Unassembled WGS sequence"/>
</dbReference>
<name>A0A812V6S5_SYMPI</name>
<feature type="non-terminal residue" evidence="2">
    <location>
        <position position="295"/>
    </location>
</feature>
<dbReference type="OrthoDB" id="476180at2759"/>
<feature type="region of interest" description="Disordered" evidence="1">
    <location>
        <begin position="1"/>
        <end position="93"/>
    </location>
</feature>
<gene>
    <name evidence="2" type="ORF">SPIL2461_LOCUS15967</name>
</gene>
<comment type="caution">
    <text evidence="2">The sequence shown here is derived from an EMBL/GenBank/DDBJ whole genome shotgun (WGS) entry which is preliminary data.</text>
</comment>
<evidence type="ECO:0000313" key="3">
    <source>
        <dbReference type="Proteomes" id="UP000649617"/>
    </source>
</evidence>
<dbReference type="AlphaFoldDB" id="A0A812V6S5"/>
<evidence type="ECO:0000256" key="1">
    <source>
        <dbReference type="SAM" id="MobiDB-lite"/>
    </source>
</evidence>
<dbReference type="EMBL" id="CAJNIZ010040295">
    <property type="protein sequence ID" value="CAE7601411.1"/>
    <property type="molecule type" value="Genomic_DNA"/>
</dbReference>
<protein>
    <submittedName>
        <fullName evidence="2">Uncharacterized protein</fullName>
    </submittedName>
</protein>
<feature type="compositionally biased region" description="Low complexity" evidence="1">
    <location>
        <begin position="32"/>
        <end position="41"/>
    </location>
</feature>
<organism evidence="2 3">
    <name type="scientific">Symbiodinium pilosum</name>
    <name type="common">Dinoflagellate</name>
    <dbReference type="NCBI Taxonomy" id="2952"/>
    <lineage>
        <taxon>Eukaryota</taxon>
        <taxon>Sar</taxon>
        <taxon>Alveolata</taxon>
        <taxon>Dinophyceae</taxon>
        <taxon>Suessiales</taxon>
        <taxon>Symbiodiniaceae</taxon>
        <taxon>Symbiodinium</taxon>
    </lineage>
</organism>
<keyword evidence="3" id="KW-1185">Reference proteome</keyword>
<evidence type="ECO:0000313" key="2">
    <source>
        <dbReference type="EMBL" id="CAE7601411.1"/>
    </source>
</evidence>
<proteinExistence type="predicted"/>
<feature type="region of interest" description="Disordered" evidence="1">
    <location>
        <begin position="230"/>
        <end position="249"/>
    </location>
</feature>
<accession>A0A812V6S5</accession>
<sequence>MDEAPAPEAEAQPGQPTAEVDAEPAAAKEEAPPAAEPVAAPEPKKRGRGRPPGSKNKPKPPPPAVDVAPVRAPSPVPAPVEEPEQAPEPEPTPAMMRAMRQVSRTMQSIEPRNEQLMLRQFWKKYPTYNLNALMRKRYEELVDAKAFNEWLQNRQLKRQGEEYADAMGRMTETVNRRVPQLRWAGAERRQVLRAAQQVLDYIEEGEPLKLSLPDRRVSTYVQSHYYLDDFPQSTEPLDENPRPHTQLGAQLEDDYVSADDGYQGRPFPQLYFLGPGPDTDSESGPDEAFRRDGFD</sequence>
<feature type="region of interest" description="Disordered" evidence="1">
    <location>
        <begin position="257"/>
        <end position="295"/>
    </location>
</feature>
<reference evidence="2" key="1">
    <citation type="submission" date="2021-02" db="EMBL/GenBank/DDBJ databases">
        <authorList>
            <person name="Dougan E. K."/>
            <person name="Rhodes N."/>
            <person name="Thang M."/>
            <person name="Chan C."/>
        </authorList>
    </citation>
    <scope>NUCLEOTIDE SEQUENCE</scope>
</reference>
<feature type="compositionally biased region" description="Low complexity" evidence="1">
    <location>
        <begin position="1"/>
        <end position="25"/>
    </location>
</feature>